<gene>
    <name evidence="2" type="ORF">AVDCRST_MAG64-801</name>
</gene>
<name>A0A6J4NB43_9BACT</name>
<dbReference type="EMBL" id="CADCUQ010000193">
    <property type="protein sequence ID" value="CAA9383225.1"/>
    <property type="molecule type" value="Genomic_DNA"/>
</dbReference>
<feature type="transmembrane region" description="Helical" evidence="1">
    <location>
        <begin position="358"/>
        <end position="376"/>
    </location>
</feature>
<evidence type="ECO:0008006" key="3">
    <source>
        <dbReference type="Google" id="ProtNLM"/>
    </source>
</evidence>
<keyword evidence="1" id="KW-0472">Membrane</keyword>
<feature type="transmembrane region" description="Helical" evidence="1">
    <location>
        <begin position="460"/>
        <end position="477"/>
    </location>
</feature>
<feature type="transmembrane region" description="Helical" evidence="1">
    <location>
        <begin position="276"/>
        <end position="294"/>
    </location>
</feature>
<feature type="transmembrane region" description="Helical" evidence="1">
    <location>
        <begin position="80"/>
        <end position="98"/>
    </location>
</feature>
<keyword evidence="1" id="KW-1133">Transmembrane helix</keyword>
<feature type="transmembrane region" description="Helical" evidence="1">
    <location>
        <begin position="301"/>
        <end position="317"/>
    </location>
</feature>
<protein>
    <recommendedName>
        <fullName evidence="3">DUF2029 domain-containing protein</fullName>
    </recommendedName>
</protein>
<sequence length="495" mass="53890">MSTLDLPLPDVDRPTDAERFTDAGRAVLLTLAALSVGLAIHVRDGEYWDSAIRWVGVALAATLAAVLLPRLPAPARRSEWAGQFALAALLSAVVYQFHQLLQSPPSGWNEWSDDLVDKSAGNLQLYKVGVTAAAALTLITLLASLAARRAWWAIPFSATLVAHLLLGVWMVRSAPTPKIDVFVFQQEGARALLDGRNPYAIQNPDIYAGTPQAADRDVYGQNLSSGGKLAFGFPYPPLSLGLSTLGYRAAADHRYAQVVAFTLAGAFLGFSRPGRWGALAALLLLFTPRAFFILGRAWTEPFVVCLLALTVFCAYRLPRLLPVALGLFLASKQYLVFAVPLAWLLVRDPRDWRAALKLIGGALLVAAAVSAPLILWDLKAFWHSAVTVQQVAPFREDALSWLVWYFHKTGVKPGLWVAFRATVLMLLLALWLCPRTPSGFALGLAAVYLPFIAFNKQAFANYYLFVIAALACALGTLRPERTPAARPPAHESVRP</sequence>
<accession>A0A6J4NB43</accession>
<reference evidence="2" key="1">
    <citation type="submission" date="2020-02" db="EMBL/GenBank/DDBJ databases">
        <authorList>
            <person name="Meier V. D."/>
        </authorList>
    </citation>
    <scope>NUCLEOTIDE SEQUENCE</scope>
    <source>
        <strain evidence="2">AVDCRST_MAG64</strain>
    </source>
</reference>
<feature type="transmembrane region" description="Helical" evidence="1">
    <location>
        <begin position="52"/>
        <end position="68"/>
    </location>
</feature>
<feature type="transmembrane region" description="Helical" evidence="1">
    <location>
        <begin position="125"/>
        <end position="143"/>
    </location>
</feature>
<dbReference type="AlphaFoldDB" id="A0A6J4NB43"/>
<feature type="transmembrane region" description="Helical" evidence="1">
    <location>
        <begin position="150"/>
        <end position="171"/>
    </location>
</feature>
<organism evidence="2">
    <name type="scientific">uncultured Phycisphaerae bacterium</name>
    <dbReference type="NCBI Taxonomy" id="904963"/>
    <lineage>
        <taxon>Bacteria</taxon>
        <taxon>Pseudomonadati</taxon>
        <taxon>Planctomycetota</taxon>
        <taxon>Phycisphaerae</taxon>
        <taxon>environmental samples</taxon>
    </lineage>
</organism>
<evidence type="ECO:0000256" key="1">
    <source>
        <dbReference type="SAM" id="Phobius"/>
    </source>
</evidence>
<feature type="transmembrane region" description="Helical" evidence="1">
    <location>
        <begin position="439"/>
        <end position="454"/>
    </location>
</feature>
<feature type="transmembrane region" description="Helical" evidence="1">
    <location>
        <begin position="323"/>
        <end position="346"/>
    </location>
</feature>
<keyword evidence="1" id="KW-0812">Transmembrane</keyword>
<proteinExistence type="predicted"/>
<evidence type="ECO:0000313" key="2">
    <source>
        <dbReference type="EMBL" id="CAA9383225.1"/>
    </source>
</evidence>
<feature type="transmembrane region" description="Helical" evidence="1">
    <location>
        <begin position="414"/>
        <end position="432"/>
    </location>
</feature>